<dbReference type="KEGG" id="msyr:CXP39_01465"/>
<dbReference type="RefSeq" id="WP_027048176.1">
    <property type="nucleotide sequence ID" value="NZ_CP025257.1"/>
</dbReference>
<keyword evidence="3" id="KW-1185">Reference proteome</keyword>
<feature type="transmembrane region" description="Helical" evidence="1">
    <location>
        <begin position="49"/>
        <end position="66"/>
    </location>
</feature>
<evidence type="ECO:0000313" key="3">
    <source>
        <dbReference type="Proteomes" id="UP000233419"/>
    </source>
</evidence>
<proteinExistence type="predicted"/>
<feature type="transmembrane region" description="Helical" evidence="1">
    <location>
        <begin position="160"/>
        <end position="180"/>
    </location>
</feature>
<feature type="transmembrane region" description="Helical" evidence="1">
    <location>
        <begin position="86"/>
        <end position="105"/>
    </location>
</feature>
<accession>A0A2K9BJL4</accession>
<dbReference type="OrthoDB" id="388890at2"/>
<dbReference type="AlphaFoldDB" id="A0A2K9BJL4"/>
<gene>
    <name evidence="2" type="ORF">CXP39_01465</name>
</gene>
<dbReference type="EMBL" id="CP025257">
    <property type="protein sequence ID" value="AUF83466.1"/>
    <property type="molecule type" value="Genomic_DNA"/>
</dbReference>
<keyword evidence="1" id="KW-0472">Membrane</keyword>
<organism evidence="2 3">
    <name type="scientific">Mesoplasma syrphidae</name>
    <dbReference type="NCBI Taxonomy" id="225999"/>
    <lineage>
        <taxon>Bacteria</taxon>
        <taxon>Bacillati</taxon>
        <taxon>Mycoplasmatota</taxon>
        <taxon>Mollicutes</taxon>
        <taxon>Entomoplasmatales</taxon>
        <taxon>Entomoplasmataceae</taxon>
        <taxon>Mesoplasma</taxon>
    </lineage>
</organism>
<evidence type="ECO:0000256" key="1">
    <source>
        <dbReference type="SAM" id="Phobius"/>
    </source>
</evidence>
<feature type="transmembrane region" description="Helical" evidence="1">
    <location>
        <begin position="7"/>
        <end position="29"/>
    </location>
</feature>
<dbReference type="Proteomes" id="UP000233419">
    <property type="component" value="Chromosome"/>
</dbReference>
<evidence type="ECO:0000313" key="2">
    <source>
        <dbReference type="EMBL" id="AUF83466.1"/>
    </source>
</evidence>
<feature type="transmembrane region" description="Helical" evidence="1">
    <location>
        <begin position="200"/>
        <end position="223"/>
    </location>
</feature>
<protein>
    <submittedName>
        <fullName evidence="2">Uncharacterized protein</fullName>
    </submittedName>
</protein>
<feature type="transmembrane region" description="Helical" evidence="1">
    <location>
        <begin position="117"/>
        <end position="139"/>
    </location>
</feature>
<name>A0A2K9BJL4_9MOLU</name>
<keyword evidence="1" id="KW-0812">Transmembrane</keyword>
<keyword evidence="1" id="KW-1133">Transmembrane helix</keyword>
<sequence>MKNRAQVFCLLWIAVIPLGVVLLDLFLSIVEQNNDSVSNNFDISLINQVIYLSVWNAIISSIWGICNLIKISKPQAYQFLGSRETFTLITTLNIFVFLVYATNFIVAPDTIPGFKSWYQILKSVLEHFVTPPLVVLLYFMTVEKRYSSRQYAKRGGWNAMIIPGAYIVFIMIRAAFLYSFSEDPFTPFPYAIADPWKVPLWLSAGAILGALFANYGIATFLNCMSNRIHYYRYLKPCQKVKSKKAL</sequence>
<reference evidence="2 3" key="1">
    <citation type="submission" date="2017-12" db="EMBL/GenBank/DDBJ databases">
        <title>Mesoplasma syrphidae YJS, Complete Genome.</title>
        <authorList>
            <person name="Knight T.F."/>
            <person name="Citino T."/>
            <person name="Rubinstein R."/>
            <person name="Neuschaefer Z."/>
        </authorList>
    </citation>
    <scope>NUCLEOTIDE SEQUENCE [LARGE SCALE GENOMIC DNA]</scope>
    <source>
        <strain evidence="2 3">YJS</strain>
    </source>
</reference>